<sequence>MDRKRQRKFQGMQWIFLKSEKLQPKNNMSMIDSILSQLEENFDDDFEEITNFSSSNFQAKDTSRAKINETSIRDKYTLAHIDDVPSKLYKNPHIELEEIENSSNFEQKPFHNLSFTSKPKIKKKYLHSSSHERPKTMEIRKVIIPPKQIPRIPQVGQDTPFNRRKSYGKWFLRPQEWNNSLHYFLEHSTKKNNSFRMKSQEIYKMSV</sequence>
<proteinExistence type="predicted"/>
<organism evidence="1 2">
    <name type="scientific">Blepharisma stoltei</name>
    <dbReference type="NCBI Taxonomy" id="1481888"/>
    <lineage>
        <taxon>Eukaryota</taxon>
        <taxon>Sar</taxon>
        <taxon>Alveolata</taxon>
        <taxon>Ciliophora</taxon>
        <taxon>Postciliodesmatophora</taxon>
        <taxon>Heterotrichea</taxon>
        <taxon>Heterotrichida</taxon>
        <taxon>Blepharismidae</taxon>
        <taxon>Blepharisma</taxon>
    </lineage>
</organism>
<name>A0AAU9IPF7_9CILI</name>
<protein>
    <submittedName>
        <fullName evidence="1">Uncharacterized protein</fullName>
    </submittedName>
</protein>
<dbReference type="EMBL" id="CAJZBQ010000013">
    <property type="protein sequence ID" value="CAG9315042.1"/>
    <property type="molecule type" value="Genomic_DNA"/>
</dbReference>
<comment type="caution">
    <text evidence="1">The sequence shown here is derived from an EMBL/GenBank/DDBJ whole genome shotgun (WGS) entry which is preliminary data.</text>
</comment>
<dbReference type="Proteomes" id="UP001162131">
    <property type="component" value="Unassembled WGS sequence"/>
</dbReference>
<evidence type="ECO:0000313" key="2">
    <source>
        <dbReference type="Proteomes" id="UP001162131"/>
    </source>
</evidence>
<gene>
    <name evidence="1" type="ORF">BSTOLATCC_MIC12820</name>
</gene>
<evidence type="ECO:0000313" key="1">
    <source>
        <dbReference type="EMBL" id="CAG9315042.1"/>
    </source>
</evidence>
<keyword evidence="2" id="KW-1185">Reference proteome</keyword>
<dbReference type="AlphaFoldDB" id="A0AAU9IPF7"/>
<reference evidence="1" key="1">
    <citation type="submission" date="2021-09" db="EMBL/GenBank/DDBJ databases">
        <authorList>
            <consortium name="AG Swart"/>
            <person name="Singh M."/>
            <person name="Singh A."/>
            <person name="Seah K."/>
            <person name="Emmerich C."/>
        </authorList>
    </citation>
    <scope>NUCLEOTIDE SEQUENCE</scope>
    <source>
        <strain evidence="1">ATCC30299</strain>
    </source>
</reference>
<accession>A0AAU9IPF7</accession>